<dbReference type="PROSITE" id="PS50262">
    <property type="entry name" value="G_PROTEIN_RECEP_F1_2"/>
    <property type="match status" value="1"/>
</dbReference>
<evidence type="ECO:0000256" key="6">
    <source>
        <dbReference type="ARBA" id="ARBA00022692"/>
    </source>
</evidence>
<keyword evidence="5 13" id="KW-0589">Pheromone response</keyword>
<dbReference type="FunFam" id="1.20.1070.10:FF:000033">
    <property type="entry name" value="Vomeronasal type-1 receptor"/>
    <property type="match status" value="1"/>
</dbReference>
<keyword evidence="8 13" id="KW-0297">G-protein coupled receptor</keyword>
<feature type="transmembrane region" description="Helical" evidence="13">
    <location>
        <begin position="238"/>
        <end position="261"/>
    </location>
</feature>
<name>A0A6I8NAD5_ORNAN</name>
<keyword evidence="6 13" id="KW-0812">Transmembrane</keyword>
<feature type="domain" description="G-protein coupled receptors family 1 profile" evidence="14">
    <location>
        <begin position="22"/>
        <end position="288"/>
    </location>
</feature>
<keyword evidence="9 13" id="KW-0472">Membrane</keyword>
<evidence type="ECO:0000313" key="15">
    <source>
        <dbReference type="Ensembl" id="ENSOANP00000037783.1"/>
    </source>
</evidence>
<evidence type="ECO:0000256" key="10">
    <source>
        <dbReference type="ARBA" id="ARBA00023170"/>
    </source>
</evidence>
<organism evidence="15 16">
    <name type="scientific">Ornithorhynchus anatinus</name>
    <name type="common">Duckbill platypus</name>
    <dbReference type="NCBI Taxonomy" id="9258"/>
    <lineage>
        <taxon>Eukaryota</taxon>
        <taxon>Metazoa</taxon>
        <taxon>Chordata</taxon>
        <taxon>Craniata</taxon>
        <taxon>Vertebrata</taxon>
        <taxon>Euteleostomi</taxon>
        <taxon>Mammalia</taxon>
        <taxon>Monotremata</taxon>
        <taxon>Ornithorhynchidae</taxon>
        <taxon>Ornithorhynchus</taxon>
    </lineage>
</organism>
<dbReference type="InParanoid" id="A0A6I8NAD5"/>
<comment type="similarity">
    <text evidence="3 13">Belongs to the G-protein coupled receptor 1 family.</text>
</comment>
<evidence type="ECO:0000256" key="13">
    <source>
        <dbReference type="RuleBase" id="RU364061"/>
    </source>
</evidence>
<dbReference type="Proteomes" id="UP000002279">
    <property type="component" value="Chromosome X5"/>
</dbReference>
<evidence type="ECO:0000256" key="5">
    <source>
        <dbReference type="ARBA" id="ARBA00022507"/>
    </source>
</evidence>
<accession>A0A6I8NAD5</accession>
<dbReference type="GO" id="GO:0016503">
    <property type="term" value="F:pheromone receptor activity"/>
    <property type="evidence" value="ECO:0007669"/>
    <property type="project" value="InterPro"/>
</dbReference>
<feature type="transmembrane region" description="Helical" evidence="13">
    <location>
        <begin position="46"/>
        <end position="64"/>
    </location>
</feature>
<feature type="transmembrane region" description="Helical" evidence="13">
    <location>
        <begin position="192"/>
        <end position="210"/>
    </location>
</feature>
<evidence type="ECO:0000256" key="3">
    <source>
        <dbReference type="ARBA" id="ARBA00010663"/>
    </source>
</evidence>
<dbReference type="KEGG" id="oaa:100091992"/>
<dbReference type="Gene3D" id="1.20.1070.10">
    <property type="entry name" value="Rhodopsin 7-helix transmembrane proteins"/>
    <property type="match status" value="1"/>
</dbReference>
<reference evidence="15" key="3">
    <citation type="submission" date="2025-09" db="UniProtKB">
        <authorList>
            <consortium name="Ensembl"/>
        </authorList>
    </citation>
    <scope>IDENTIFICATION</scope>
    <source>
        <strain evidence="15">Glennie</strain>
    </source>
</reference>
<dbReference type="OrthoDB" id="9606139at2759"/>
<evidence type="ECO:0000313" key="16">
    <source>
        <dbReference type="Proteomes" id="UP000002279"/>
    </source>
</evidence>
<dbReference type="CTD" id="100091992"/>
<feature type="transmembrane region" description="Helical" evidence="13">
    <location>
        <begin position="6"/>
        <end position="34"/>
    </location>
</feature>
<keyword evidence="12 13" id="KW-0807">Transducer</keyword>
<evidence type="ECO:0000256" key="2">
    <source>
        <dbReference type="ARBA" id="ARBA00004651"/>
    </source>
</evidence>
<comment type="function">
    <text evidence="1">Putative pheromone receptor.</text>
</comment>
<reference evidence="15 16" key="1">
    <citation type="journal article" date="2008" name="Nature">
        <title>Genome analysis of the platypus reveals unique signatures of evolution.</title>
        <authorList>
            <person name="Warren W.C."/>
            <person name="Hillier L.W."/>
            <person name="Marshall Graves J.A."/>
            <person name="Birney E."/>
            <person name="Ponting C.P."/>
            <person name="Grutzner F."/>
            <person name="Belov K."/>
            <person name="Miller W."/>
            <person name="Clarke L."/>
            <person name="Chinwalla A.T."/>
            <person name="Yang S.P."/>
            <person name="Heger A."/>
            <person name="Locke D.P."/>
            <person name="Miethke P."/>
            <person name="Waters P.D."/>
            <person name="Veyrunes F."/>
            <person name="Fulton L."/>
            <person name="Fulton B."/>
            <person name="Graves T."/>
            <person name="Wallis J."/>
            <person name="Puente X.S."/>
            <person name="Lopez-Otin C."/>
            <person name="Ordonez G.R."/>
            <person name="Eichler E.E."/>
            <person name="Chen L."/>
            <person name="Cheng Z."/>
            <person name="Deakin J.E."/>
            <person name="Alsop A."/>
            <person name="Thompson K."/>
            <person name="Kirby P."/>
            <person name="Papenfuss A.T."/>
            <person name="Wakefield M.J."/>
            <person name="Olender T."/>
            <person name="Lancet D."/>
            <person name="Huttley G.A."/>
            <person name="Smit A.F."/>
            <person name="Pask A."/>
            <person name="Temple-Smith P."/>
            <person name="Batzer M.A."/>
            <person name="Walker J.A."/>
            <person name="Konkel M.K."/>
            <person name="Harris R.S."/>
            <person name="Whittington C.M."/>
            <person name="Wong E.S."/>
            <person name="Gemmell N.J."/>
            <person name="Buschiazzo E."/>
            <person name="Vargas Jentzsch I.M."/>
            <person name="Merkel A."/>
            <person name="Schmitz J."/>
            <person name="Zemann A."/>
            <person name="Churakov G."/>
            <person name="Kriegs J.O."/>
            <person name="Brosius J."/>
            <person name="Murchison E.P."/>
            <person name="Sachidanandam R."/>
            <person name="Smith C."/>
            <person name="Hannon G.J."/>
            <person name="Tsend-Ayush E."/>
            <person name="McMillan D."/>
            <person name="Attenborough R."/>
            <person name="Rens W."/>
            <person name="Ferguson-Smith M."/>
            <person name="Lefevre C.M."/>
            <person name="Sharp J.A."/>
            <person name="Nicholas K.R."/>
            <person name="Ray D.A."/>
            <person name="Kube M."/>
            <person name="Reinhardt R."/>
            <person name="Pringle T.H."/>
            <person name="Taylor J."/>
            <person name="Jones R.C."/>
            <person name="Nixon B."/>
            <person name="Dacheux J.L."/>
            <person name="Niwa H."/>
            <person name="Sekita Y."/>
            <person name="Huang X."/>
            <person name="Stark A."/>
            <person name="Kheradpour P."/>
            <person name="Kellis M."/>
            <person name="Flicek P."/>
            <person name="Chen Y."/>
            <person name="Webber C."/>
            <person name="Hardison R."/>
            <person name="Nelson J."/>
            <person name="Hallsworth-Pepin K."/>
            <person name="Delehaunty K."/>
            <person name="Markovic C."/>
            <person name="Minx P."/>
            <person name="Feng Y."/>
            <person name="Kremitzki C."/>
            <person name="Mitreva M."/>
            <person name="Glasscock J."/>
            <person name="Wylie T."/>
            <person name="Wohldmann P."/>
            <person name="Thiru P."/>
            <person name="Nhan M.N."/>
            <person name="Pohl C.S."/>
            <person name="Smith S.M."/>
            <person name="Hou S."/>
            <person name="Nefedov M."/>
            <person name="de Jong P.J."/>
            <person name="Renfree M.B."/>
            <person name="Mardis E.R."/>
            <person name="Wilson R.K."/>
        </authorList>
    </citation>
    <scope>NUCLEOTIDE SEQUENCE [LARGE SCALE GENOMIC DNA]</scope>
    <source>
        <strain evidence="15 16">Glennie</strain>
    </source>
</reference>
<evidence type="ECO:0000256" key="8">
    <source>
        <dbReference type="ARBA" id="ARBA00023040"/>
    </source>
</evidence>
<evidence type="ECO:0000256" key="7">
    <source>
        <dbReference type="ARBA" id="ARBA00022989"/>
    </source>
</evidence>
<feature type="transmembrane region" description="Helical" evidence="13">
    <location>
        <begin position="95"/>
        <end position="116"/>
    </location>
</feature>
<dbReference type="InterPro" id="IPR004072">
    <property type="entry name" value="Vmron_rcpt_1"/>
</dbReference>
<dbReference type="GeneID" id="100091992"/>
<dbReference type="GO" id="GO:0005886">
    <property type="term" value="C:plasma membrane"/>
    <property type="evidence" value="ECO:0000318"/>
    <property type="project" value="GO_Central"/>
</dbReference>
<dbReference type="GeneTree" id="ENSGT00960000186612"/>
<dbReference type="Pfam" id="PF03402">
    <property type="entry name" value="V1R"/>
    <property type="match status" value="1"/>
</dbReference>
<protein>
    <recommendedName>
        <fullName evidence="13">Vomeronasal type-1 receptor</fullName>
    </recommendedName>
</protein>
<feature type="transmembrane region" description="Helical" evidence="13">
    <location>
        <begin position="273"/>
        <end position="289"/>
    </location>
</feature>
<proteinExistence type="inferred from homology"/>
<evidence type="ECO:0000256" key="1">
    <source>
        <dbReference type="ARBA" id="ARBA00003878"/>
    </source>
</evidence>
<dbReference type="InterPro" id="IPR017452">
    <property type="entry name" value="GPCR_Rhodpsn_7TM"/>
</dbReference>
<keyword evidence="16" id="KW-1185">Reference proteome</keyword>
<evidence type="ECO:0000256" key="12">
    <source>
        <dbReference type="ARBA" id="ARBA00023224"/>
    </source>
</evidence>
<keyword evidence="11" id="KW-0325">Glycoprotein</keyword>
<dbReference type="PRINTS" id="PR01534">
    <property type="entry name" value="VOMERONASL1R"/>
</dbReference>
<dbReference type="GO" id="GO:0019236">
    <property type="term" value="P:response to pheromone"/>
    <property type="evidence" value="ECO:0007669"/>
    <property type="project" value="UniProtKB-KW"/>
</dbReference>
<comment type="subcellular location">
    <subcellularLocation>
        <location evidence="2 13">Cell membrane</location>
        <topology evidence="2 13">Multi-pass membrane protein</topology>
    </subcellularLocation>
</comment>
<gene>
    <name evidence="15" type="primary">ORNANAV1R3061</name>
</gene>
<keyword evidence="7 13" id="KW-1133">Transmembrane helix</keyword>
<dbReference type="AlphaFoldDB" id="A0A6I8NAD5"/>
<evidence type="ECO:0000256" key="9">
    <source>
        <dbReference type="ARBA" id="ARBA00023136"/>
    </source>
</evidence>
<evidence type="ECO:0000256" key="4">
    <source>
        <dbReference type="ARBA" id="ARBA00022475"/>
    </source>
</evidence>
<dbReference type="Ensembl" id="ENSOANT00000051317.1">
    <property type="protein sequence ID" value="ENSOANP00000037783.1"/>
    <property type="gene ID" value="ENSOANG00000042007.1"/>
</dbReference>
<keyword evidence="10 13" id="KW-0675">Receptor</keyword>
<dbReference type="SUPFAM" id="SSF81321">
    <property type="entry name" value="Family A G protein-coupled receptor-like"/>
    <property type="match status" value="1"/>
</dbReference>
<evidence type="ECO:0000259" key="14">
    <source>
        <dbReference type="PROSITE" id="PS50262"/>
    </source>
</evidence>
<evidence type="ECO:0000256" key="11">
    <source>
        <dbReference type="ARBA" id="ARBA00023180"/>
    </source>
</evidence>
<dbReference type="GO" id="GO:0005550">
    <property type="term" value="F:pheromone binding"/>
    <property type="evidence" value="ECO:0000318"/>
    <property type="project" value="GO_Central"/>
</dbReference>
<reference evidence="15" key="2">
    <citation type="submission" date="2025-08" db="UniProtKB">
        <authorList>
            <consortium name="Ensembl"/>
        </authorList>
    </citation>
    <scope>IDENTIFICATION</scope>
    <source>
        <strain evidence="15">Glennie</strain>
    </source>
</reference>
<dbReference type="GO" id="GO:0007606">
    <property type="term" value="P:sensory perception of chemical stimulus"/>
    <property type="evidence" value="ECO:0007669"/>
    <property type="project" value="UniProtKB-ARBA"/>
</dbReference>
<dbReference type="RefSeq" id="NP_001240382.1">
    <property type="nucleotide sequence ID" value="NM_001253453.1"/>
</dbReference>
<keyword evidence="4 13" id="KW-1003">Cell membrane</keyword>
<dbReference type="PANTHER" id="PTHR24062">
    <property type="entry name" value="VOMERONASAL TYPE-1 RECEPTOR"/>
    <property type="match status" value="1"/>
</dbReference>
<sequence length="310" mass="35084">MLLSDLVFIILFLIQTGVGFLENSILFILYARVFSSQAHHKKSTDLILAHLTMANMVTLLTQVAPGMVLAINWDYSLGVVGCQIVLYIRRVSRGLSICTTCLLSVFQAITISPSTSLWAQFKRSLPKYILPAFLFFWILNLNVEMNILKSIENSKNVTLTIHIHSRKCCISMVQGNYLNNVAFLTVKTLRDVIFVFLMSWSSGYMVLVLYRHRKQVQHIHSTSISSKSVAETRATQTILLLVTCFVSFYCINSGLTLALNFIKEDDLRFYDPVLFLGSCYSFFGPLMLISNDPRVPKLQCPIGRGRSRSI</sequence>